<feature type="compositionally biased region" description="Polar residues" evidence="1">
    <location>
        <begin position="7"/>
        <end position="16"/>
    </location>
</feature>
<dbReference type="AlphaFoldDB" id="A0AAU8MI90"/>
<evidence type="ECO:0000256" key="1">
    <source>
        <dbReference type="SAM" id="MobiDB-lite"/>
    </source>
</evidence>
<accession>A0AAU8MI90</accession>
<name>A0AAU8MI90_9RICK</name>
<feature type="region of interest" description="Disordered" evidence="1">
    <location>
        <begin position="1"/>
        <end position="34"/>
    </location>
</feature>
<evidence type="ECO:0000313" key="2">
    <source>
        <dbReference type="EMBL" id="XCO72155.1"/>
    </source>
</evidence>
<dbReference type="EMBL" id="CP159923">
    <property type="protein sequence ID" value="XCO72155.1"/>
    <property type="molecule type" value="Genomic_DNA"/>
</dbReference>
<organism evidence="2">
    <name type="scientific">Wolbachia endosymbiont of Ephestia elutella</name>
    <dbReference type="NCBI Taxonomy" id="3231696"/>
    <lineage>
        <taxon>Bacteria</taxon>
        <taxon>Pseudomonadati</taxon>
        <taxon>Pseudomonadota</taxon>
        <taxon>Alphaproteobacteria</taxon>
        <taxon>Rickettsiales</taxon>
        <taxon>Anaplasmataceae</taxon>
        <taxon>Wolbachieae</taxon>
        <taxon>Wolbachia</taxon>
    </lineage>
</organism>
<gene>
    <name evidence="2" type="ORF">ABS251_03120</name>
</gene>
<sequence>MLPAENKTASVTQTDISVKRKQSRSFPVGNKKSSINHLASKNLPSTNVSVKEMVKKFEGRKGER</sequence>
<protein>
    <submittedName>
        <fullName evidence="2">Uncharacterized protein</fullName>
    </submittedName>
</protein>
<reference evidence="2" key="1">
    <citation type="submission" date="2024-06" db="EMBL/GenBank/DDBJ databases">
        <authorList>
            <person name="Al-Khalidi N."/>
            <person name="Al-Zurfi S.M."/>
            <person name="Lahuf A."/>
        </authorList>
    </citation>
    <scope>NUCLEOTIDE SEQUENCE</scope>
    <source>
        <strain evidence="2">Karbala-1</strain>
    </source>
</reference>
<proteinExistence type="predicted"/>